<protein>
    <submittedName>
        <fullName evidence="1">Uncharacterized protein</fullName>
    </submittedName>
</protein>
<sequence>MLPSRTFTPKGGACSGGKQRKDRVTVPFGANATGEEKLLLLVIGKDLETRYFRNARLPNGIIYRATKAAWMTATLFEELCQEVIKLNGNGAAEGDVTFLEYVLCEQDVPVGGEMTDAEVVQTATNGGDSREDEPPREVPTSAETRNLLRLLRNKVERSGGEDQLMRCIKQLKDAFL</sequence>
<name>A0ACB7RQQ6_HYAAI</name>
<dbReference type="EMBL" id="CM023488">
    <property type="protein sequence ID" value="KAH6924958.1"/>
    <property type="molecule type" value="Genomic_DNA"/>
</dbReference>
<comment type="caution">
    <text evidence="1">The sequence shown here is derived from an EMBL/GenBank/DDBJ whole genome shotgun (WGS) entry which is preliminary data.</text>
</comment>
<evidence type="ECO:0000313" key="1">
    <source>
        <dbReference type="EMBL" id="KAH6924958.1"/>
    </source>
</evidence>
<evidence type="ECO:0000313" key="2">
    <source>
        <dbReference type="Proteomes" id="UP000821845"/>
    </source>
</evidence>
<keyword evidence="2" id="KW-1185">Reference proteome</keyword>
<organism evidence="1 2">
    <name type="scientific">Hyalomma asiaticum</name>
    <name type="common">Tick</name>
    <dbReference type="NCBI Taxonomy" id="266040"/>
    <lineage>
        <taxon>Eukaryota</taxon>
        <taxon>Metazoa</taxon>
        <taxon>Ecdysozoa</taxon>
        <taxon>Arthropoda</taxon>
        <taxon>Chelicerata</taxon>
        <taxon>Arachnida</taxon>
        <taxon>Acari</taxon>
        <taxon>Parasitiformes</taxon>
        <taxon>Ixodida</taxon>
        <taxon>Ixodoidea</taxon>
        <taxon>Ixodidae</taxon>
        <taxon>Hyalomminae</taxon>
        <taxon>Hyalomma</taxon>
    </lineage>
</organism>
<dbReference type="Proteomes" id="UP000821845">
    <property type="component" value="Chromosome 8"/>
</dbReference>
<proteinExistence type="predicted"/>
<gene>
    <name evidence="1" type="ORF">HPB50_027029</name>
</gene>
<reference evidence="1" key="1">
    <citation type="submission" date="2020-05" db="EMBL/GenBank/DDBJ databases">
        <title>Large-scale comparative analyses of tick genomes elucidate their genetic diversity and vector capacities.</title>
        <authorList>
            <person name="Jia N."/>
            <person name="Wang J."/>
            <person name="Shi W."/>
            <person name="Du L."/>
            <person name="Sun Y."/>
            <person name="Zhan W."/>
            <person name="Jiang J."/>
            <person name="Wang Q."/>
            <person name="Zhang B."/>
            <person name="Ji P."/>
            <person name="Sakyi L.B."/>
            <person name="Cui X."/>
            <person name="Yuan T."/>
            <person name="Jiang B."/>
            <person name="Yang W."/>
            <person name="Lam T.T.-Y."/>
            <person name="Chang Q."/>
            <person name="Ding S."/>
            <person name="Wang X."/>
            <person name="Zhu J."/>
            <person name="Ruan X."/>
            <person name="Zhao L."/>
            <person name="Wei J."/>
            <person name="Que T."/>
            <person name="Du C."/>
            <person name="Cheng J."/>
            <person name="Dai P."/>
            <person name="Han X."/>
            <person name="Huang E."/>
            <person name="Gao Y."/>
            <person name="Liu J."/>
            <person name="Shao H."/>
            <person name="Ye R."/>
            <person name="Li L."/>
            <person name="Wei W."/>
            <person name="Wang X."/>
            <person name="Wang C."/>
            <person name="Yang T."/>
            <person name="Huo Q."/>
            <person name="Li W."/>
            <person name="Guo W."/>
            <person name="Chen H."/>
            <person name="Zhou L."/>
            <person name="Ni X."/>
            <person name="Tian J."/>
            <person name="Zhou Y."/>
            <person name="Sheng Y."/>
            <person name="Liu T."/>
            <person name="Pan Y."/>
            <person name="Xia L."/>
            <person name="Li J."/>
            <person name="Zhao F."/>
            <person name="Cao W."/>
        </authorList>
    </citation>
    <scope>NUCLEOTIDE SEQUENCE</scope>
    <source>
        <tissue evidence="1">Larvae</tissue>
    </source>
</reference>
<accession>A0ACB7RQQ6</accession>